<dbReference type="SMART" id="SM00458">
    <property type="entry name" value="RICIN"/>
    <property type="match status" value="1"/>
</dbReference>
<dbReference type="EMBL" id="JAENHP010000008">
    <property type="protein sequence ID" value="MBM2618762.1"/>
    <property type="molecule type" value="Genomic_DNA"/>
</dbReference>
<evidence type="ECO:0000313" key="4">
    <source>
        <dbReference type="Proteomes" id="UP000632138"/>
    </source>
</evidence>
<feature type="chain" id="PRO_5045800902" evidence="1">
    <location>
        <begin position="21"/>
        <end position="489"/>
    </location>
</feature>
<dbReference type="PROSITE" id="PS50231">
    <property type="entry name" value="RICIN_B_LECTIN"/>
    <property type="match status" value="1"/>
</dbReference>
<gene>
    <name evidence="3" type="ORF">JIG36_24700</name>
</gene>
<dbReference type="PANTHER" id="PTHR38792">
    <property type="entry name" value="BNR/ASP-BOX REPEAT DOMAIN PROTEIN (AFU_ORTHOLOGUE AFUA_7G06430)-RELATED"/>
    <property type="match status" value="1"/>
</dbReference>
<dbReference type="InterPro" id="IPR000772">
    <property type="entry name" value="Ricin_B_lectin"/>
</dbReference>
<protein>
    <submittedName>
        <fullName evidence="3">Ricin-type beta-trefoil lectin domain protein</fullName>
    </submittedName>
</protein>
<dbReference type="SUPFAM" id="SSF50370">
    <property type="entry name" value="Ricin B-like lectins"/>
    <property type="match status" value="1"/>
</dbReference>
<dbReference type="Proteomes" id="UP000632138">
    <property type="component" value="Unassembled WGS sequence"/>
</dbReference>
<feature type="signal peptide" evidence="1">
    <location>
        <begin position="1"/>
        <end position="20"/>
    </location>
</feature>
<feature type="domain" description="Ricin B lectin" evidence="2">
    <location>
        <begin position="365"/>
        <end position="489"/>
    </location>
</feature>
<comment type="caution">
    <text evidence="3">The sequence shown here is derived from an EMBL/GenBank/DDBJ whole genome shotgun (WGS) entry which is preliminary data.</text>
</comment>
<dbReference type="Gene3D" id="2.80.10.50">
    <property type="match status" value="1"/>
</dbReference>
<dbReference type="InterPro" id="IPR036278">
    <property type="entry name" value="Sialidase_sf"/>
</dbReference>
<dbReference type="RefSeq" id="WP_203378777.1">
    <property type="nucleotide sequence ID" value="NZ_JAENHP010000008.1"/>
</dbReference>
<keyword evidence="1" id="KW-0732">Signal</keyword>
<evidence type="ECO:0000256" key="1">
    <source>
        <dbReference type="SAM" id="SignalP"/>
    </source>
</evidence>
<reference evidence="3 4" key="1">
    <citation type="submission" date="2021-01" db="EMBL/GenBank/DDBJ databases">
        <title>Actinoplanes sp. nov. LDG1-06 isolated from lichen.</title>
        <authorList>
            <person name="Saeng-In P."/>
            <person name="Phongsopitanun W."/>
            <person name="Kanchanasin P."/>
            <person name="Yuki M."/>
            <person name="Kudo T."/>
            <person name="Ohkuma M."/>
            <person name="Tanasupawat S."/>
        </authorList>
    </citation>
    <scope>NUCLEOTIDE SEQUENCE [LARGE SCALE GENOMIC DNA]</scope>
    <source>
        <strain evidence="3 4">LDG1-06</strain>
    </source>
</reference>
<dbReference type="CDD" id="cd15482">
    <property type="entry name" value="Sialidase_non-viral"/>
    <property type="match status" value="1"/>
</dbReference>
<evidence type="ECO:0000313" key="3">
    <source>
        <dbReference type="EMBL" id="MBM2618762.1"/>
    </source>
</evidence>
<proteinExistence type="predicted"/>
<dbReference type="SUPFAM" id="SSF50939">
    <property type="entry name" value="Sialidases"/>
    <property type="match status" value="1"/>
</dbReference>
<name>A0ABS2AG13_9ACTN</name>
<dbReference type="InterPro" id="IPR035992">
    <property type="entry name" value="Ricin_B-like_lectins"/>
</dbReference>
<keyword evidence="4" id="KW-1185">Reference proteome</keyword>
<organism evidence="3 4">
    <name type="scientific">Paractinoplanes ovalisporus</name>
    <dbReference type="NCBI Taxonomy" id="2810368"/>
    <lineage>
        <taxon>Bacteria</taxon>
        <taxon>Bacillati</taxon>
        <taxon>Actinomycetota</taxon>
        <taxon>Actinomycetes</taxon>
        <taxon>Micromonosporales</taxon>
        <taxon>Micromonosporaceae</taxon>
        <taxon>Paractinoplanes</taxon>
    </lineage>
</organism>
<dbReference type="CDD" id="cd23451">
    <property type="entry name" value="beta-trefoil_Ricin_laminarinase"/>
    <property type="match status" value="1"/>
</dbReference>
<evidence type="ECO:0000259" key="2">
    <source>
        <dbReference type="SMART" id="SM00458"/>
    </source>
</evidence>
<accession>A0ABS2AG13</accession>
<sequence length="489" mass="50558">MKAVLLALVMVALLATPAAAATGQPVGADTAMYPRAVRLADGRTLISVTQFPAGGPVGAIYDGYQRVGTVADPEARAGLCCATLFQLPRPIGALPTGTLLWAGSVGQDGGAARRMSVRLWASNDAGRNWRFLATIARSDNAGGLWEPEFAVDAYGRLVVLFADESQPGRSQVLVQSISNDGLSWSARTPVVTGPQAGHRPGMPAVRRLPDGRYLLAYEVCGFGGQYDCAVRSRWSNDGVSWGDPARLDPLVQTADGRYLTATPTLALAAAGRVLLIGQRVRNADGSDAAVNGRAMFSGTGSGPWTVVPTPVAVPGARAGVCPNYSPALAPSVDGNAVLQVTTDDGGAGCRAYAGEALLPPTAERTGRFSAIGGTCVDVAGGGGFNGAAVQLWSCNNAPVQQWTLRTDGSIGAMGRCLDVPNAATAGGTKIQIWDCNGSPAQQWLRRGDGSLINPNSGRCLDSPGGATANGTRLQLWDCNGLPPQNFPYV</sequence>
<dbReference type="Pfam" id="PF00652">
    <property type="entry name" value="Ricin_B_lectin"/>
    <property type="match status" value="1"/>
</dbReference>
<dbReference type="Gene3D" id="2.120.10.10">
    <property type="match status" value="1"/>
</dbReference>
<dbReference type="PANTHER" id="PTHR38792:SF3">
    <property type="entry name" value="BNR_ASP-BOX REPEAT DOMAIN PROTEIN (AFU_ORTHOLOGUE AFUA_7G06430)-RELATED"/>
    <property type="match status" value="1"/>
</dbReference>